<gene>
    <name evidence="1" type="ORF">ACJIZ3_018799</name>
</gene>
<evidence type="ECO:0000313" key="1">
    <source>
        <dbReference type="EMBL" id="KAL3829997.1"/>
    </source>
</evidence>
<organism evidence="1 2">
    <name type="scientific">Penstemon smallii</name>
    <dbReference type="NCBI Taxonomy" id="265156"/>
    <lineage>
        <taxon>Eukaryota</taxon>
        <taxon>Viridiplantae</taxon>
        <taxon>Streptophyta</taxon>
        <taxon>Embryophyta</taxon>
        <taxon>Tracheophyta</taxon>
        <taxon>Spermatophyta</taxon>
        <taxon>Magnoliopsida</taxon>
        <taxon>eudicotyledons</taxon>
        <taxon>Gunneridae</taxon>
        <taxon>Pentapetalae</taxon>
        <taxon>asterids</taxon>
        <taxon>lamiids</taxon>
        <taxon>Lamiales</taxon>
        <taxon>Plantaginaceae</taxon>
        <taxon>Cheloneae</taxon>
        <taxon>Penstemon</taxon>
    </lineage>
</organism>
<reference evidence="1 2" key="1">
    <citation type="submission" date="2024-12" db="EMBL/GenBank/DDBJ databases">
        <title>The unique morphological basis and parallel evolutionary history of personate flowers in Penstemon.</title>
        <authorList>
            <person name="Depatie T.H."/>
            <person name="Wessinger C.A."/>
        </authorList>
    </citation>
    <scope>NUCLEOTIDE SEQUENCE [LARGE SCALE GENOMIC DNA]</scope>
    <source>
        <strain evidence="1">WTNN_2</strain>
        <tissue evidence="1">Leaf</tissue>
    </source>
</reference>
<dbReference type="EMBL" id="JBJXBP010000005">
    <property type="protein sequence ID" value="KAL3829997.1"/>
    <property type="molecule type" value="Genomic_DNA"/>
</dbReference>
<comment type="caution">
    <text evidence="1">The sequence shown here is derived from an EMBL/GenBank/DDBJ whole genome shotgun (WGS) entry which is preliminary data.</text>
</comment>
<sequence length="108" mass="11921">MDINISPILESRQNGFLKLKQDIPDLFKHTNDVSGDLSPLMNKKSCCSHDINIDSGSSLESTPARRLLDSSSVFFESFNFSRVALRTLEDPFAVLVSSFVVVAAKEPS</sequence>
<keyword evidence="2" id="KW-1185">Reference proteome</keyword>
<proteinExistence type="predicted"/>
<dbReference type="AlphaFoldDB" id="A0ABD3SZB9"/>
<protein>
    <submittedName>
        <fullName evidence="1">Uncharacterized protein</fullName>
    </submittedName>
</protein>
<name>A0ABD3SZB9_9LAMI</name>
<evidence type="ECO:0000313" key="2">
    <source>
        <dbReference type="Proteomes" id="UP001634393"/>
    </source>
</evidence>
<accession>A0ABD3SZB9</accession>
<dbReference type="Proteomes" id="UP001634393">
    <property type="component" value="Unassembled WGS sequence"/>
</dbReference>